<evidence type="ECO:0000313" key="5">
    <source>
        <dbReference type="EMBL" id="MEB3345116.1"/>
    </source>
</evidence>
<accession>A0ABU5ZSR8</accession>
<comment type="caution">
    <text evidence="5">The sequence shown here is derived from an EMBL/GenBank/DDBJ whole genome shotgun (WGS) entry which is preliminary data.</text>
</comment>
<evidence type="ECO:0000256" key="2">
    <source>
        <dbReference type="ARBA" id="ARBA00023125"/>
    </source>
</evidence>
<dbReference type="SMART" id="SM00342">
    <property type="entry name" value="HTH_ARAC"/>
    <property type="match status" value="1"/>
</dbReference>
<dbReference type="InterPro" id="IPR018060">
    <property type="entry name" value="HTH_AraC"/>
</dbReference>
<dbReference type="PRINTS" id="PR00032">
    <property type="entry name" value="HTHARAC"/>
</dbReference>
<name>A0ABU5ZSR8_9FLAO</name>
<dbReference type="PROSITE" id="PS01124">
    <property type="entry name" value="HTH_ARAC_FAMILY_2"/>
    <property type="match status" value="1"/>
</dbReference>
<keyword evidence="1" id="KW-0805">Transcription regulation</keyword>
<organism evidence="5 6">
    <name type="scientific">Aquimarina gracilis</name>
    <dbReference type="NCBI Taxonomy" id="874422"/>
    <lineage>
        <taxon>Bacteria</taxon>
        <taxon>Pseudomonadati</taxon>
        <taxon>Bacteroidota</taxon>
        <taxon>Flavobacteriia</taxon>
        <taxon>Flavobacteriales</taxon>
        <taxon>Flavobacteriaceae</taxon>
        <taxon>Aquimarina</taxon>
    </lineage>
</organism>
<proteinExistence type="predicted"/>
<dbReference type="SUPFAM" id="SSF46689">
    <property type="entry name" value="Homeodomain-like"/>
    <property type="match status" value="1"/>
</dbReference>
<dbReference type="EMBL" id="JAYKLX010000003">
    <property type="protein sequence ID" value="MEB3345116.1"/>
    <property type="molecule type" value="Genomic_DNA"/>
</dbReference>
<protein>
    <submittedName>
        <fullName evidence="5">Helix-turn-helix domain-containing protein</fullName>
    </submittedName>
</protein>
<dbReference type="Pfam" id="PF12833">
    <property type="entry name" value="HTH_18"/>
    <property type="match status" value="1"/>
</dbReference>
<evidence type="ECO:0000313" key="6">
    <source>
        <dbReference type="Proteomes" id="UP001327027"/>
    </source>
</evidence>
<dbReference type="Gene3D" id="1.10.10.60">
    <property type="entry name" value="Homeodomain-like"/>
    <property type="match status" value="1"/>
</dbReference>
<dbReference type="PANTHER" id="PTHR43280">
    <property type="entry name" value="ARAC-FAMILY TRANSCRIPTIONAL REGULATOR"/>
    <property type="match status" value="1"/>
</dbReference>
<dbReference type="InterPro" id="IPR009057">
    <property type="entry name" value="Homeodomain-like_sf"/>
</dbReference>
<feature type="domain" description="HTH araC/xylS-type" evidence="4">
    <location>
        <begin position="217"/>
        <end position="315"/>
    </location>
</feature>
<sequence length="324" mass="37376">MKKKYTTQVPRLNLDELVSNIKGQAYIQQKLKFLGGLNGIYVDTLSNLENSVPKLPKSYVQDFYSIYALQSGTISKINQTQHVNFKNDAIYVSVPGQMKHWQFAENVEGYFIAFSKDYLRSLKYRKNMLVEFPFLAPKTNIETNLPTEELDKLTRLLHKAHFQFETKDKLSYELIQLWVMEILLLIKRAYINTPSGLQDISKSGAEVANNFLERLESHFIQGIKHNYVSSKGVNKFAEEMHIQYKVLSNHIKKYTGKSPKAIIAERYLLAAKCKLIHTDISVSEIGYILGFDNPSYFSRFFKKGTGISPQAYREDFEKNMLAPI</sequence>
<keyword evidence="3" id="KW-0804">Transcription</keyword>
<dbReference type="RefSeq" id="WP_324179150.1">
    <property type="nucleotide sequence ID" value="NZ_BAABAW010000008.1"/>
</dbReference>
<gene>
    <name evidence="5" type="ORF">U6A24_06580</name>
</gene>
<evidence type="ECO:0000256" key="1">
    <source>
        <dbReference type="ARBA" id="ARBA00023015"/>
    </source>
</evidence>
<dbReference type="InterPro" id="IPR020449">
    <property type="entry name" value="Tscrpt_reg_AraC-type_HTH"/>
</dbReference>
<dbReference type="Proteomes" id="UP001327027">
    <property type="component" value="Unassembled WGS sequence"/>
</dbReference>
<reference evidence="5 6" key="1">
    <citation type="journal article" date="2013" name="Int. J. Syst. Evol. Microbiol.">
        <title>Aquimarina gracilis sp. nov., isolated from the gut microflora of a mussel, Mytilus coruscus, and emended description of Aquimarina spongiae.</title>
        <authorList>
            <person name="Park S.C."/>
            <person name="Choe H.N."/>
            <person name="Baik K.S."/>
            <person name="Seong C.N."/>
        </authorList>
    </citation>
    <scope>NUCLEOTIDE SEQUENCE [LARGE SCALE GENOMIC DNA]</scope>
    <source>
        <strain evidence="5 6">PSC32</strain>
    </source>
</reference>
<keyword evidence="6" id="KW-1185">Reference proteome</keyword>
<keyword evidence="2" id="KW-0238">DNA-binding</keyword>
<evidence type="ECO:0000259" key="4">
    <source>
        <dbReference type="PROSITE" id="PS01124"/>
    </source>
</evidence>
<dbReference type="PANTHER" id="PTHR43280:SF32">
    <property type="entry name" value="TRANSCRIPTIONAL REGULATORY PROTEIN"/>
    <property type="match status" value="1"/>
</dbReference>
<evidence type="ECO:0000256" key="3">
    <source>
        <dbReference type="ARBA" id="ARBA00023163"/>
    </source>
</evidence>